<protein>
    <submittedName>
        <fullName evidence="1">Uncharacterized protein</fullName>
    </submittedName>
</protein>
<comment type="caution">
    <text evidence="1">The sequence shown here is derived from an EMBL/GenBank/DDBJ whole genome shotgun (WGS) entry which is preliminary data.</text>
</comment>
<proteinExistence type="predicted"/>
<reference evidence="1 2" key="1">
    <citation type="submission" date="2020-08" db="EMBL/GenBank/DDBJ databases">
        <title>Genome public.</title>
        <authorList>
            <person name="Liu C."/>
            <person name="Sun Q."/>
        </authorList>
    </citation>
    <scope>NUCLEOTIDE SEQUENCE [LARGE SCALE GENOMIC DNA]</scope>
    <source>
        <strain evidence="1 2">NSJ-66</strain>
    </source>
</reference>
<organism evidence="1 2">
    <name type="scientific">Hungatella hominis</name>
    <dbReference type="NCBI Taxonomy" id="2763050"/>
    <lineage>
        <taxon>Bacteria</taxon>
        <taxon>Bacillati</taxon>
        <taxon>Bacillota</taxon>
        <taxon>Clostridia</taxon>
        <taxon>Lachnospirales</taxon>
        <taxon>Lachnospiraceae</taxon>
        <taxon>Hungatella</taxon>
    </lineage>
</organism>
<dbReference type="RefSeq" id="WP_187019313.1">
    <property type="nucleotide sequence ID" value="NZ_JACOPB010000001.1"/>
</dbReference>
<sequence length="67" mass="8093">MNELKYPSKETIKRLTLELRLKDTDEYTQDWDYEVTNVNQLPDYIDFYKNNQLNLNEKSSMTKTAIK</sequence>
<gene>
    <name evidence="1" type="ORF">H8S75_03405</name>
</gene>
<evidence type="ECO:0000313" key="2">
    <source>
        <dbReference type="Proteomes" id="UP000634672"/>
    </source>
</evidence>
<accession>A0ABR7H1J1</accession>
<keyword evidence="2" id="KW-1185">Reference proteome</keyword>
<evidence type="ECO:0000313" key="1">
    <source>
        <dbReference type="EMBL" id="MBC5706998.1"/>
    </source>
</evidence>
<dbReference type="Proteomes" id="UP000634672">
    <property type="component" value="Unassembled WGS sequence"/>
</dbReference>
<name>A0ABR7H1J1_9FIRM</name>
<dbReference type="EMBL" id="JACOPB010000001">
    <property type="protein sequence ID" value="MBC5706998.1"/>
    <property type="molecule type" value="Genomic_DNA"/>
</dbReference>